<name>A0ACB7THD4_HYAAI</name>
<protein>
    <submittedName>
        <fullName evidence="1">Uncharacterized protein</fullName>
    </submittedName>
</protein>
<reference evidence="1" key="1">
    <citation type="submission" date="2020-05" db="EMBL/GenBank/DDBJ databases">
        <title>Large-scale comparative analyses of tick genomes elucidate their genetic diversity and vector capacities.</title>
        <authorList>
            <person name="Jia N."/>
            <person name="Wang J."/>
            <person name="Shi W."/>
            <person name="Du L."/>
            <person name="Sun Y."/>
            <person name="Zhan W."/>
            <person name="Jiang J."/>
            <person name="Wang Q."/>
            <person name="Zhang B."/>
            <person name="Ji P."/>
            <person name="Sakyi L.B."/>
            <person name="Cui X."/>
            <person name="Yuan T."/>
            <person name="Jiang B."/>
            <person name="Yang W."/>
            <person name="Lam T.T.-Y."/>
            <person name="Chang Q."/>
            <person name="Ding S."/>
            <person name="Wang X."/>
            <person name="Zhu J."/>
            <person name="Ruan X."/>
            <person name="Zhao L."/>
            <person name="Wei J."/>
            <person name="Que T."/>
            <person name="Du C."/>
            <person name="Cheng J."/>
            <person name="Dai P."/>
            <person name="Han X."/>
            <person name="Huang E."/>
            <person name="Gao Y."/>
            <person name="Liu J."/>
            <person name="Shao H."/>
            <person name="Ye R."/>
            <person name="Li L."/>
            <person name="Wei W."/>
            <person name="Wang X."/>
            <person name="Wang C."/>
            <person name="Yang T."/>
            <person name="Huo Q."/>
            <person name="Li W."/>
            <person name="Guo W."/>
            <person name="Chen H."/>
            <person name="Zhou L."/>
            <person name="Ni X."/>
            <person name="Tian J."/>
            <person name="Zhou Y."/>
            <person name="Sheng Y."/>
            <person name="Liu T."/>
            <person name="Pan Y."/>
            <person name="Xia L."/>
            <person name="Li J."/>
            <person name="Zhao F."/>
            <person name="Cao W."/>
        </authorList>
    </citation>
    <scope>NUCLEOTIDE SEQUENCE</scope>
    <source>
        <strain evidence="1">Hyas-2018</strain>
    </source>
</reference>
<dbReference type="Proteomes" id="UP000821845">
    <property type="component" value="Chromosome 1"/>
</dbReference>
<dbReference type="EMBL" id="CM023481">
    <property type="protein sequence ID" value="KAH6944782.1"/>
    <property type="molecule type" value="Genomic_DNA"/>
</dbReference>
<accession>A0ACB7THD4</accession>
<organism evidence="1 2">
    <name type="scientific">Hyalomma asiaticum</name>
    <name type="common">Tick</name>
    <dbReference type="NCBI Taxonomy" id="266040"/>
    <lineage>
        <taxon>Eukaryota</taxon>
        <taxon>Metazoa</taxon>
        <taxon>Ecdysozoa</taxon>
        <taxon>Arthropoda</taxon>
        <taxon>Chelicerata</taxon>
        <taxon>Arachnida</taxon>
        <taxon>Acari</taxon>
        <taxon>Parasitiformes</taxon>
        <taxon>Ixodida</taxon>
        <taxon>Ixodoidea</taxon>
        <taxon>Ixodidae</taxon>
        <taxon>Hyalomminae</taxon>
        <taxon>Hyalomma</taxon>
    </lineage>
</organism>
<sequence length="561" mass="62656">MCRADCQVLFRLGGYNSIRGQLWCFTSLPTYQLDGCSSRSTPKPRPPQSTVRPNITFQTYTCPETYAKWYCLNGATCFSIKIGESILYNCECADGYMGQRCEFKDLDGTYLPTRQRVLIETASIAGGVTVAVILVFIVCVTVYLYYRRRKDKTYFDVPDEPKLFFCDRRKATGPQPQFVLRQSFATQRAAYRANFVMYPGPPGQPPPIPMRKSESALSLSVSRPLPPRLQQRRGTVCTTEMVRVESNTTLPPMPGHGPPPPMAGHPMRRSYMVTSFAEPPSAIADRGSYGPYPRYGRPYSPPPLPPPGARRSASGRRSPVRRLRRAYDDNEDDCARRCRNRGHDDDDDDDDDDYEYAERSRRQVPAVRRSRSRKDAAGPAKSTMSRSGSRLRMLRIEREISDTGSTKPGASSTVASRIQLDDTEAAGSCVCICGSSRSPSRGRVSGIYIKSQRELDAEELYVVKRIKDKKGRKKKKKKPPPPPPAPPAQQPGLMGYLCNLVGIGNEEAQPQPPPKSPPPAATDSDTDDGDEYELKRLDRAELARLCRQMGVNVNADEPEKK</sequence>
<proteinExistence type="predicted"/>
<gene>
    <name evidence="1" type="ORF">HPB50_005125</name>
</gene>
<evidence type="ECO:0000313" key="2">
    <source>
        <dbReference type="Proteomes" id="UP000821845"/>
    </source>
</evidence>
<evidence type="ECO:0000313" key="1">
    <source>
        <dbReference type="EMBL" id="KAH6944782.1"/>
    </source>
</evidence>
<keyword evidence="2" id="KW-1185">Reference proteome</keyword>
<comment type="caution">
    <text evidence="1">The sequence shown here is derived from an EMBL/GenBank/DDBJ whole genome shotgun (WGS) entry which is preliminary data.</text>
</comment>